<name>A0A7R9M4M3_9ACAR</name>
<evidence type="ECO:0000313" key="3">
    <source>
        <dbReference type="Proteomes" id="UP000728032"/>
    </source>
</evidence>
<evidence type="ECO:0000313" key="2">
    <source>
        <dbReference type="EMBL" id="CAD7653252.1"/>
    </source>
</evidence>
<organism evidence="2">
    <name type="scientific">Oppiella nova</name>
    <dbReference type="NCBI Taxonomy" id="334625"/>
    <lineage>
        <taxon>Eukaryota</taxon>
        <taxon>Metazoa</taxon>
        <taxon>Ecdysozoa</taxon>
        <taxon>Arthropoda</taxon>
        <taxon>Chelicerata</taxon>
        <taxon>Arachnida</taxon>
        <taxon>Acari</taxon>
        <taxon>Acariformes</taxon>
        <taxon>Sarcoptiformes</taxon>
        <taxon>Oribatida</taxon>
        <taxon>Brachypylina</taxon>
        <taxon>Oppioidea</taxon>
        <taxon>Oppiidae</taxon>
        <taxon>Oppiella</taxon>
    </lineage>
</organism>
<reference evidence="2" key="1">
    <citation type="submission" date="2020-11" db="EMBL/GenBank/DDBJ databases">
        <authorList>
            <person name="Tran Van P."/>
        </authorList>
    </citation>
    <scope>NUCLEOTIDE SEQUENCE</scope>
</reference>
<keyword evidence="1" id="KW-0175">Coiled coil</keyword>
<protein>
    <submittedName>
        <fullName evidence="2">Uncharacterized protein</fullName>
    </submittedName>
</protein>
<accession>A0A7R9M4M3</accession>
<gene>
    <name evidence="2" type="ORF">ONB1V03_LOCUS9909</name>
</gene>
<dbReference type="EMBL" id="CAJPVJ010006435">
    <property type="protein sequence ID" value="CAG2170439.1"/>
    <property type="molecule type" value="Genomic_DNA"/>
</dbReference>
<dbReference type="AlphaFoldDB" id="A0A7R9M4M3"/>
<dbReference type="EMBL" id="OC921260">
    <property type="protein sequence ID" value="CAD7653252.1"/>
    <property type="molecule type" value="Genomic_DNA"/>
</dbReference>
<feature type="coiled-coil region" evidence="1">
    <location>
        <begin position="204"/>
        <end position="270"/>
    </location>
</feature>
<dbReference type="OrthoDB" id="8300476at2759"/>
<keyword evidence="3" id="KW-1185">Reference proteome</keyword>
<dbReference type="Proteomes" id="UP000728032">
    <property type="component" value="Unassembled WGS sequence"/>
</dbReference>
<proteinExistence type="predicted"/>
<sequence>MGSKEGIDIVKRRIPEAMEKIDDCIARAKTLTGKGMQQFKESIGIVMDLAGKEAGKKVDDLVKYHDKINIELEKKKDFLYNLSKVQGDQLRYENLMNVVVTKRNAVLKELSEIERQKLELMDMNMEINKKIQNIPEKVTEQRTVKSTHKVLWGMWSRKGSEVIDVEVTNPNKEDDKKFYTSVINSRANLIAREDGTVNSKDAVLKDLNEKYARYSAAYAEASAALDAAMKMKDEVEREVSESLDSYYKDIEATKKEVAQLETKLGHREESLVNCLTHVKSFGASMKEGASAYSPIRCWKSSLREMK</sequence>
<evidence type="ECO:0000256" key="1">
    <source>
        <dbReference type="SAM" id="Coils"/>
    </source>
</evidence>